<gene>
    <name evidence="1" type="ORF">CY34DRAFT_813985</name>
</gene>
<dbReference type="HOGENOM" id="CLU_2984801_0_0_1"/>
<evidence type="ECO:0000313" key="1">
    <source>
        <dbReference type="EMBL" id="KIK32938.1"/>
    </source>
</evidence>
<dbReference type="AlphaFoldDB" id="A0A0D0ALZ2"/>
<dbReference type="Proteomes" id="UP000054485">
    <property type="component" value="Unassembled WGS sequence"/>
</dbReference>
<organism evidence="1 2">
    <name type="scientific">Suillus luteus UH-Slu-Lm8-n1</name>
    <dbReference type="NCBI Taxonomy" id="930992"/>
    <lineage>
        <taxon>Eukaryota</taxon>
        <taxon>Fungi</taxon>
        <taxon>Dikarya</taxon>
        <taxon>Basidiomycota</taxon>
        <taxon>Agaricomycotina</taxon>
        <taxon>Agaricomycetes</taxon>
        <taxon>Agaricomycetidae</taxon>
        <taxon>Boletales</taxon>
        <taxon>Suillineae</taxon>
        <taxon>Suillaceae</taxon>
        <taxon>Suillus</taxon>
    </lineage>
</organism>
<dbReference type="InParanoid" id="A0A0D0ALZ2"/>
<keyword evidence="2" id="KW-1185">Reference proteome</keyword>
<sequence length="59" mass="6473">MALDCESKMDIPISHTLSMRTLCTPGSTVRIPSFSFSLSGRRTDQCITLQHLNASCRGT</sequence>
<reference evidence="2" key="2">
    <citation type="submission" date="2015-01" db="EMBL/GenBank/DDBJ databases">
        <title>Evolutionary Origins and Diversification of the Mycorrhizal Mutualists.</title>
        <authorList>
            <consortium name="DOE Joint Genome Institute"/>
            <consortium name="Mycorrhizal Genomics Consortium"/>
            <person name="Kohler A."/>
            <person name="Kuo A."/>
            <person name="Nagy L.G."/>
            <person name="Floudas D."/>
            <person name="Copeland A."/>
            <person name="Barry K.W."/>
            <person name="Cichocki N."/>
            <person name="Veneault-Fourrey C."/>
            <person name="LaButti K."/>
            <person name="Lindquist E.A."/>
            <person name="Lipzen A."/>
            <person name="Lundell T."/>
            <person name="Morin E."/>
            <person name="Murat C."/>
            <person name="Riley R."/>
            <person name="Ohm R."/>
            <person name="Sun H."/>
            <person name="Tunlid A."/>
            <person name="Henrissat B."/>
            <person name="Grigoriev I.V."/>
            <person name="Hibbett D.S."/>
            <person name="Martin F."/>
        </authorList>
    </citation>
    <scope>NUCLEOTIDE SEQUENCE [LARGE SCALE GENOMIC DNA]</scope>
    <source>
        <strain evidence="2">UH-Slu-Lm8-n1</strain>
    </source>
</reference>
<dbReference type="EMBL" id="KN836072">
    <property type="protein sequence ID" value="KIK32938.1"/>
    <property type="molecule type" value="Genomic_DNA"/>
</dbReference>
<protein>
    <submittedName>
        <fullName evidence="1">Uncharacterized protein</fullName>
    </submittedName>
</protein>
<name>A0A0D0ALZ2_9AGAM</name>
<proteinExistence type="predicted"/>
<accession>A0A0D0ALZ2</accession>
<evidence type="ECO:0000313" key="2">
    <source>
        <dbReference type="Proteomes" id="UP000054485"/>
    </source>
</evidence>
<dbReference type="OrthoDB" id="10405108at2759"/>
<reference evidence="1 2" key="1">
    <citation type="submission" date="2014-04" db="EMBL/GenBank/DDBJ databases">
        <authorList>
            <consortium name="DOE Joint Genome Institute"/>
            <person name="Kuo A."/>
            <person name="Ruytinx J."/>
            <person name="Rineau F."/>
            <person name="Colpaert J."/>
            <person name="Kohler A."/>
            <person name="Nagy L.G."/>
            <person name="Floudas D."/>
            <person name="Copeland A."/>
            <person name="Barry K.W."/>
            <person name="Cichocki N."/>
            <person name="Veneault-Fourrey C."/>
            <person name="LaButti K."/>
            <person name="Lindquist E.A."/>
            <person name="Lipzen A."/>
            <person name="Lundell T."/>
            <person name="Morin E."/>
            <person name="Murat C."/>
            <person name="Sun H."/>
            <person name="Tunlid A."/>
            <person name="Henrissat B."/>
            <person name="Grigoriev I.V."/>
            <person name="Hibbett D.S."/>
            <person name="Martin F."/>
            <person name="Nordberg H.P."/>
            <person name="Cantor M.N."/>
            <person name="Hua S.X."/>
        </authorList>
    </citation>
    <scope>NUCLEOTIDE SEQUENCE [LARGE SCALE GENOMIC DNA]</scope>
    <source>
        <strain evidence="1 2">UH-Slu-Lm8-n1</strain>
    </source>
</reference>
<feature type="non-terminal residue" evidence="1">
    <location>
        <position position="59"/>
    </location>
</feature>